<evidence type="ECO:0000259" key="12">
    <source>
        <dbReference type="PROSITE" id="PS50112"/>
    </source>
</evidence>
<feature type="domain" description="PAS" evidence="12">
    <location>
        <begin position="7"/>
        <end position="77"/>
    </location>
</feature>
<dbReference type="Proteomes" id="UP000622707">
    <property type="component" value="Unassembled WGS sequence"/>
</dbReference>
<dbReference type="InterPro" id="IPR011006">
    <property type="entry name" value="CheY-like_superfamily"/>
</dbReference>
<organism evidence="14 15">
    <name type="scientific">Ramlibacter alkalitolerans</name>
    <dbReference type="NCBI Taxonomy" id="2039631"/>
    <lineage>
        <taxon>Bacteria</taxon>
        <taxon>Pseudomonadati</taxon>
        <taxon>Pseudomonadota</taxon>
        <taxon>Betaproteobacteria</taxon>
        <taxon>Burkholderiales</taxon>
        <taxon>Comamonadaceae</taxon>
        <taxon>Ramlibacter</taxon>
    </lineage>
</organism>
<feature type="modified residue" description="4-aspartylphosphate" evidence="9">
    <location>
        <position position="700"/>
    </location>
</feature>
<dbReference type="EMBL" id="JAEQND010000001">
    <property type="protein sequence ID" value="MBL0423481.1"/>
    <property type="molecule type" value="Genomic_DNA"/>
</dbReference>
<dbReference type="CDD" id="cd00082">
    <property type="entry name" value="HisKA"/>
    <property type="match status" value="1"/>
</dbReference>
<dbReference type="Pfam" id="PF00989">
    <property type="entry name" value="PAS"/>
    <property type="match status" value="2"/>
</dbReference>
<feature type="domain" description="PAS" evidence="12">
    <location>
        <begin position="130"/>
        <end position="200"/>
    </location>
</feature>
<evidence type="ECO:0000256" key="3">
    <source>
        <dbReference type="ARBA" id="ARBA00022553"/>
    </source>
</evidence>
<dbReference type="SMART" id="SM00086">
    <property type="entry name" value="PAC"/>
    <property type="match status" value="3"/>
</dbReference>
<feature type="domain" description="Response regulatory" evidence="11">
    <location>
        <begin position="649"/>
        <end position="765"/>
    </location>
</feature>
<feature type="domain" description="PAC" evidence="13">
    <location>
        <begin position="324"/>
        <end position="376"/>
    </location>
</feature>
<keyword evidence="4" id="KW-0808">Transferase</keyword>
<dbReference type="SMART" id="SM00388">
    <property type="entry name" value="HisKA"/>
    <property type="match status" value="1"/>
</dbReference>
<dbReference type="NCBIfam" id="TIGR00229">
    <property type="entry name" value="sensory_box"/>
    <property type="match status" value="3"/>
</dbReference>
<keyword evidence="15" id="KW-1185">Reference proteome</keyword>
<dbReference type="SUPFAM" id="SSF52172">
    <property type="entry name" value="CheY-like"/>
    <property type="match status" value="1"/>
</dbReference>
<dbReference type="InterPro" id="IPR013767">
    <property type="entry name" value="PAS_fold"/>
</dbReference>
<dbReference type="InterPro" id="IPR004358">
    <property type="entry name" value="Sig_transdc_His_kin-like_C"/>
</dbReference>
<dbReference type="InterPro" id="IPR036097">
    <property type="entry name" value="HisK_dim/P_sf"/>
</dbReference>
<feature type="domain" description="PAC" evidence="13">
    <location>
        <begin position="202"/>
        <end position="252"/>
    </location>
</feature>
<dbReference type="InterPro" id="IPR001610">
    <property type="entry name" value="PAC"/>
</dbReference>
<evidence type="ECO:0000256" key="9">
    <source>
        <dbReference type="PROSITE-ProRule" id="PRU00169"/>
    </source>
</evidence>
<dbReference type="CDD" id="cd00156">
    <property type="entry name" value="REC"/>
    <property type="match status" value="1"/>
</dbReference>
<evidence type="ECO:0000256" key="6">
    <source>
        <dbReference type="ARBA" id="ARBA00022777"/>
    </source>
</evidence>
<dbReference type="Gene3D" id="3.30.450.20">
    <property type="entry name" value="PAS domain"/>
    <property type="match status" value="3"/>
</dbReference>
<comment type="caution">
    <text evidence="14">The sequence shown here is derived from an EMBL/GenBank/DDBJ whole genome shotgun (WGS) entry which is preliminary data.</text>
</comment>
<keyword evidence="3 9" id="KW-0597">Phosphoprotein</keyword>
<evidence type="ECO:0000259" key="11">
    <source>
        <dbReference type="PROSITE" id="PS50110"/>
    </source>
</evidence>
<dbReference type="Gene3D" id="3.30.565.10">
    <property type="entry name" value="Histidine kinase-like ATPase, C-terminal domain"/>
    <property type="match status" value="1"/>
</dbReference>
<dbReference type="SMART" id="SM00387">
    <property type="entry name" value="HATPase_c"/>
    <property type="match status" value="1"/>
</dbReference>
<dbReference type="PANTHER" id="PTHR43065">
    <property type="entry name" value="SENSOR HISTIDINE KINASE"/>
    <property type="match status" value="1"/>
</dbReference>
<dbReference type="RefSeq" id="WP_201686735.1">
    <property type="nucleotide sequence ID" value="NZ_JAEQND010000001.1"/>
</dbReference>
<dbReference type="InterPro" id="IPR035965">
    <property type="entry name" value="PAS-like_dom_sf"/>
</dbReference>
<dbReference type="EC" id="2.7.13.3" evidence="2"/>
<gene>
    <name evidence="14" type="ORF">JI746_00035</name>
</gene>
<dbReference type="InterPro" id="IPR005467">
    <property type="entry name" value="His_kinase_dom"/>
</dbReference>
<dbReference type="PROSITE" id="PS50110">
    <property type="entry name" value="RESPONSE_REGULATORY"/>
    <property type="match status" value="1"/>
</dbReference>
<name>A0ABS1JGX1_9BURK</name>
<dbReference type="Pfam" id="PF08448">
    <property type="entry name" value="PAS_4"/>
    <property type="match status" value="1"/>
</dbReference>
<evidence type="ECO:0000259" key="10">
    <source>
        <dbReference type="PROSITE" id="PS50109"/>
    </source>
</evidence>
<dbReference type="InterPro" id="IPR036890">
    <property type="entry name" value="HATPase_C_sf"/>
</dbReference>
<comment type="catalytic activity">
    <reaction evidence="1">
        <text>ATP + protein L-histidine = ADP + protein N-phospho-L-histidine.</text>
        <dbReference type="EC" id="2.7.13.3"/>
    </reaction>
</comment>
<evidence type="ECO:0000256" key="1">
    <source>
        <dbReference type="ARBA" id="ARBA00000085"/>
    </source>
</evidence>
<evidence type="ECO:0000313" key="14">
    <source>
        <dbReference type="EMBL" id="MBL0423481.1"/>
    </source>
</evidence>
<dbReference type="PANTHER" id="PTHR43065:SF46">
    <property type="entry name" value="C4-DICARBOXYLATE TRANSPORT SENSOR PROTEIN DCTB"/>
    <property type="match status" value="1"/>
</dbReference>
<dbReference type="PROSITE" id="PS50113">
    <property type="entry name" value="PAC"/>
    <property type="match status" value="3"/>
</dbReference>
<feature type="domain" description="PAC" evidence="13">
    <location>
        <begin position="79"/>
        <end position="129"/>
    </location>
</feature>
<protein>
    <recommendedName>
        <fullName evidence="2">histidine kinase</fullName>
        <ecNumber evidence="2">2.7.13.3</ecNumber>
    </recommendedName>
</protein>
<evidence type="ECO:0000256" key="5">
    <source>
        <dbReference type="ARBA" id="ARBA00022741"/>
    </source>
</evidence>
<reference evidence="14 15" key="1">
    <citation type="journal article" date="2017" name="Int. J. Syst. Evol. Microbiol.">
        <title>Ramlibacter alkalitolerans sp. nov., alkali-tolerant bacterium isolated from soil of ginseng.</title>
        <authorList>
            <person name="Lee D.H."/>
            <person name="Cha C.J."/>
        </authorList>
    </citation>
    <scope>NUCLEOTIDE SEQUENCE [LARGE SCALE GENOMIC DNA]</scope>
    <source>
        <strain evidence="14 15">KACC 19305</strain>
    </source>
</reference>
<feature type="domain" description="PAS" evidence="12">
    <location>
        <begin position="253"/>
        <end position="324"/>
    </location>
</feature>
<proteinExistence type="predicted"/>
<keyword evidence="5" id="KW-0547">Nucleotide-binding</keyword>
<dbReference type="SUPFAM" id="SSF55874">
    <property type="entry name" value="ATPase domain of HSP90 chaperone/DNA topoisomerase II/histidine kinase"/>
    <property type="match status" value="1"/>
</dbReference>
<dbReference type="PRINTS" id="PR00344">
    <property type="entry name" value="BCTRLSENSOR"/>
</dbReference>
<evidence type="ECO:0000256" key="8">
    <source>
        <dbReference type="ARBA" id="ARBA00023012"/>
    </source>
</evidence>
<keyword evidence="8" id="KW-0902">Two-component regulatory system</keyword>
<dbReference type="Pfam" id="PF02518">
    <property type="entry name" value="HATPase_c"/>
    <property type="match status" value="1"/>
</dbReference>
<dbReference type="SUPFAM" id="SSF55785">
    <property type="entry name" value="PYP-like sensor domain (PAS domain)"/>
    <property type="match status" value="3"/>
</dbReference>
<dbReference type="Gene3D" id="3.40.50.2300">
    <property type="match status" value="1"/>
</dbReference>
<dbReference type="Pfam" id="PF00072">
    <property type="entry name" value="Response_reg"/>
    <property type="match status" value="1"/>
</dbReference>
<evidence type="ECO:0000313" key="15">
    <source>
        <dbReference type="Proteomes" id="UP000622707"/>
    </source>
</evidence>
<dbReference type="InterPro" id="IPR003594">
    <property type="entry name" value="HATPase_dom"/>
</dbReference>
<dbReference type="PROSITE" id="PS50112">
    <property type="entry name" value="PAS"/>
    <property type="match status" value="3"/>
</dbReference>
<accession>A0ABS1JGX1</accession>
<keyword evidence="7" id="KW-0067">ATP-binding</keyword>
<evidence type="ECO:0000259" key="13">
    <source>
        <dbReference type="PROSITE" id="PS50113"/>
    </source>
</evidence>
<dbReference type="SUPFAM" id="SSF47384">
    <property type="entry name" value="Homodimeric domain of signal transducing histidine kinase"/>
    <property type="match status" value="1"/>
</dbReference>
<dbReference type="PROSITE" id="PS50109">
    <property type="entry name" value="HIS_KIN"/>
    <property type="match status" value="1"/>
</dbReference>
<dbReference type="SMART" id="SM00448">
    <property type="entry name" value="REC"/>
    <property type="match status" value="1"/>
</dbReference>
<keyword evidence="6" id="KW-0418">Kinase</keyword>
<dbReference type="InterPro" id="IPR001789">
    <property type="entry name" value="Sig_transdc_resp-reg_receiver"/>
</dbReference>
<dbReference type="Gene3D" id="1.10.287.130">
    <property type="match status" value="1"/>
</dbReference>
<dbReference type="InterPro" id="IPR003661">
    <property type="entry name" value="HisK_dim/P_dom"/>
</dbReference>
<sequence>MRTQVPTGGQYRAIFEGSQDGLFLWNEQLRIVDVNPAGLALYGYRREDLIGNTYPSTMPEGYVRERVDMIRRALAGQTTHIETTVLRPNGSSFEADLRVMPFVQDGRPHALAVLRDIGERRQRERELLASEEQYRTIFNASLDAMVLRDADFSIVDVNATYEAWTGLRRAEVLGEARVLANPPEVAAEIRALHQQALAGATVRLETQLRRRDGSYYELELRGVPIQHRGQPHVLYIGRDITQAKRAEQARRASEEQYRAIFHASADALVLRDARFRAVEVNPAYLAMSGYAREEVMDADGSLTVADEDARTRLRADHLEALAGKELRFEIAGRHKDGSALQVEVRATPMTYGGEPHVLYALRDISERLAAEQRRAELERQLRQAQKMEAIGQLTGGLAHDFNNILTSVLGYIDMARERPATEADPALARDLGQARLAAERAREHVAQLLAFSRPRRGERRLLSAAHILADVLHLLRPNLPSSVAVEADTTCGSIADVPAVLADPVQFQQVLLNLCLNARDAIGEHGTLRLRITQRAVRGHCASCSHALHGVRWVCFEVEDNGRGIAPEVVDRMFEPFFTTKEVGRGTGMGLAMVHGIVHDHGGHLQVTTSPGAGSTFRVLLPVTADECDAASGAARPAAALAVPKLHGRVLLVEDEAIVSGFMQDLLRAWGLEVVLQTDPLAAARQLAVPQESFALLLTDHTMPGMTGLALARHARAHRPSLPVLLYTGNAVDLSEKDLSEHGVSSLLLKPIECAVLRPLLAKLLGQG</sequence>
<evidence type="ECO:0000256" key="7">
    <source>
        <dbReference type="ARBA" id="ARBA00022840"/>
    </source>
</evidence>
<feature type="domain" description="Histidine kinase" evidence="10">
    <location>
        <begin position="396"/>
        <end position="625"/>
    </location>
</feature>
<dbReference type="InterPro" id="IPR000014">
    <property type="entry name" value="PAS"/>
</dbReference>
<dbReference type="SMART" id="SM00091">
    <property type="entry name" value="PAS"/>
    <property type="match status" value="3"/>
</dbReference>
<evidence type="ECO:0000256" key="2">
    <source>
        <dbReference type="ARBA" id="ARBA00012438"/>
    </source>
</evidence>
<dbReference type="InterPro" id="IPR013656">
    <property type="entry name" value="PAS_4"/>
</dbReference>
<evidence type="ECO:0000256" key="4">
    <source>
        <dbReference type="ARBA" id="ARBA00022679"/>
    </source>
</evidence>
<dbReference type="Pfam" id="PF00512">
    <property type="entry name" value="HisKA"/>
    <property type="match status" value="1"/>
</dbReference>
<dbReference type="CDD" id="cd00130">
    <property type="entry name" value="PAS"/>
    <property type="match status" value="3"/>
</dbReference>
<dbReference type="InterPro" id="IPR000700">
    <property type="entry name" value="PAS-assoc_C"/>
</dbReference>